<dbReference type="RefSeq" id="WP_406696119.1">
    <property type="nucleotide sequence ID" value="NZ_CP155447.1"/>
</dbReference>
<proteinExistence type="inferred from homology"/>
<dbReference type="Pfam" id="PF01557">
    <property type="entry name" value="FAA_hydrolase"/>
    <property type="match status" value="1"/>
</dbReference>
<sequence length="288" mass="31775">MRIAKFLSETDSTPVVGLVNGEQIVPLGSGNTFLGELLQTANPEERILELSERAGAEIPLDRVRLLAPLDAHEVWGAGVTYERSKVARQEESEQGGSFYDLVYRAERPELFFKATPSRVVGPGRPIRVRADTRWCVPEPELALVLTPDLRLVGYTIGNDVSARDIEGENPLYLPQAKVYDASCALGPWITLASAMPPRNEVEIRLTIERDQAVIFEGRTSLGRMARRFEDLIDWLGRDNRFPDGVILLTGTGIVPPDEFSLGEGDRVRIDIDGIGSLINPATQNKRGA</sequence>
<dbReference type="PANTHER" id="PTHR42796:SF7">
    <property type="entry name" value="2-DEHYDRO-3-DEOXY-D-ARABINONATE DEHYDRATASE"/>
    <property type="match status" value="1"/>
</dbReference>
<protein>
    <submittedName>
        <fullName evidence="5">Fumarylacetoacetate hydrolase family protein</fullName>
    </submittedName>
</protein>
<reference evidence="5" key="1">
    <citation type="submission" date="2024-05" db="EMBL/GenBank/DDBJ databases">
        <title>Planctomycetes of the genus Singulisphaera possess chitinolytic capabilities.</title>
        <authorList>
            <person name="Ivanova A."/>
        </authorList>
    </citation>
    <scope>NUCLEOTIDE SEQUENCE</scope>
    <source>
        <strain evidence="5">Ch08T</strain>
    </source>
</reference>
<accession>A0AAU7CE17</accession>
<evidence type="ECO:0000313" key="5">
    <source>
        <dbReference type="EMBL" id="XBH03387.1"/>
    </source>
</evidence>
<dbReference type="GO" id="GO:0046872">
    <property type="term" value="F:metal ion binding"/>
    <property type="evidence" value="ECO:0007669"/>
    <property type="project" value="UniProtKB-KW"/>
</dbReference>
<keyword evidence="5" id="KW-0378">Hydrolase</keyword>
<organism evidence="5">
    <name type="scientific">Singulisphaera sp. Ch08</name>
    <dbReference type="NCBI Taxonomy" id="3120278"/>
    <lineage>
        <taxon>Bacteria</taxon>
        <taxon>Pseudomonadati</taxon>
        <taxon>Planctomycetota</taxon>
        <taxon>Planctomycetia</taxon>
        <taxon>Isosphaerales</taxon>
        <taxon>Isosphaeraceae</taxon>
        <taxon>Singulisphaera</taxon>
    </lineage>
</organism>
<feature type="domain" description="Fumarylacetoacetase-like C-terminal" evidence="3">
    <location>
        <begin position="105"/>
        <end position="280"/>
    </location>
</feature>
<dbReference type="GO" id="GO:0016787">
    <property type="term" value="F:hydrolase activity"/>
    <property type="evidence" value="ECO:0007669"/>
    <property type="project" value="UniProtKB-KW"/>
</dbReference>
<dbReference type="SUPFAM" id="SSF56529">
    <property type="entry name" value="FAH"/>
    <property type="match status" value="1"/>
</dbReference>
<comment type="similarity">
    <text evidence="1">Belongs to the FAH family.</text>
</comment>
<dbReference type="Pfam" id="PF10370">
    <property type="entry name" value="Rv2993c-like_N"/>
    <property type="match status" value="1"/>
</dbReference>
<dbReference type="EMBL" id="CP155447">
    <property type="protein sequence ID" value="XBH03387.1"/>
    <property type="molecule type" value="Genomic_DNA"/>
</dbReference>
<feature type="domain" description="Rv2993c-like N-terminal" evidence="4">
    <location>
        <begin position="1"/>
        <end position="68"/>
    </location>
</feature>
<evidence type="ECO:0000256" key="1">
    <source>
        <dbReference type="ARBA" id="ARBA00010211"/>
    </source>
</evidence>
<name>A0AAU7CE17_9BACT</name>
<keyword evidence="2" id="KW-0479">Metal-binding</keyword>
<evidence type="ECO:0000259" key="4">
    <source>
        <dbReference type="Pfam" id="PF10370"/>
    </source>
</evidence>
<dbReference type="AlphaFoldDB" id="A0AAU7CE17"/>
<evidence type="ECO:0000259" key="3">
    <source>
        <dbReference type="Pfam" id="PF01557"/>
    </source>
</evidence>
<evidence type="ECO:0000256" key="2">
    <source>
        <dbReference type="ARBA" id="ARBA00022723"/>
    </source>
</evidence>
<dbReference type="PANTHER" id="PTHR42796">
    <property type="entry name" value="FUMARYLACETOACETATE HYDROLASE DOMAIN-CONTAINING PROTEIN 2A-RELATED"/>
    <property type="match status" value="1"/>
</dbReference>
<dbReference type="InterPro" id="IPR011234">
    <property type="entry name" value="Fumarylacetoacetase-like_C"/>
</dbReference>
<gene>
    <name evidence="5" type="ORF">V5E97_34515</name>
</gene>
<dbReference type="InterPro" id="IPR051121">
    <property type="entry name" value="FAH"/>
</dbReference>
<dbReference type="Gene3D" id="3.90.850.10">
    <property type="entry name" value="Fumarylacetoacetase-like, C-terminal domain"/>
    <property type="match status" value="1"/>
</dbReference>
<dbReference type="InterPro" id="IPR036663">
    <property type="entry name" value="Fumarylacetoacetase_C_sf"/>
</dbReference>
<dbReference type="InterPro" id="IPR018833">
    <property type="entry name" value="Rv2993c-like_N"/>
</dbReference>
<dbReference type="GO" id="GO:0044281">
    <property type="term" value="P:small molecule metabolic process"/>
    <property type="evidence" value="ECO:0007669"/>
    <property type="project" value="UniProtKB-ARBA"/>
</dbReference>